<gene>
    <name evidence="1" type="ORF">GCM10009639_13820</name>
</gene>
<dbReference type="InterPro" id="IPR008551">
    <property type="entry name" value="TANGO2"/>
</dbReference>
<dbReference type="Proteomes" id="UP001499863">
    <property type="component" value="Unassembled WGS sequence"/>
</dbReference>
<name>A0ABN1XR76_9ACTN</name>
<evidence type="ECO:0000313" key="1">
    <source>
        <dbReference type="EMBL" id="GAA1387967.1"/>
    </source>
</evidence>
<protein>
    <recommendedName>
        <fullName evidence="3">Transport and Golgi organization protein 2</fullName>
    </recommendedName>
</protein>
<sequence length="268" mass="28165">MCTAFVSIEPAAAVPVLLLSVRDEYAGRRWAPPGRHWPAQPSAVGGLDLVAGGTWLAVEPGGADAPGPVAACLLNGFGTLAPEEARLSRGELPLLAVRGGRIDELDLDRYDPFHLVLVRPAGARVLSWGGTGSRLTGLELPTGLSVVLNDGPEGLAENRTASARIRTLMAARAAHFRARFAAVPRPRPRPGAATAEEAWGGWLPIVAGDGLALDDPAALIQRREFGDGRIWGSSSVSLLALGADGVRYDFAAVPVEPAGREGWRRVEL</sequence>
<comment type="caution">
    <text evidence="1">The sequence shown here is derived from an EMBL/GenBank/DDBJ whole genome shotgun (WGS) entry which is preliminary data.</text>
</comment>
<accession>A0ABN1XR76</accession>
<keyword evidence="2" id="KW-1185">Reference proteome</keyword>
<organism evidence="1 2">
    <name type="scientific">Kitasatospora putterlickiae</name>
    <dbReference type="NCBI Taxonomy" id="221725"/>
    <lineage>
        <taxon>Bacteria</taxon>
        <taxon>Bacillati</taxon>
        <taxon>Actinomycetota</taxon>
        <taxon>Actinomycetes</taxon>
        <taxon>Kitasatosporales</taxon>
        <taxon>Streptomycetaceae</taxon>
        <taxon>Kitasatospora</taxon>
    </lineage>
</organism>
<dbReference type="EMBL" id="BAAAKJ010000066">
    <property type="protein sequence ID" value="GAA1387967.1"/>
    <property type="molecule type" value="Genomic_DNA"/>
</dbReference>
<dbReference type="Pfam" id="PF05742">
    <property type="entry name" value="TANGO2"/>
    <property type="match status" value="1"/>
</dbReference>
<evidence type="ECO:0008006" key="3">
    <source>
        <dbReference type="Google" id="ProtNLM"/>
    </source>
</evidence>
<proteinExistence type="predicted"/>
<reference evidence="1 2" key="1">
    <citation type="journal article" date="2019" name="Int. J. Syst. Evol. Microbiol.">
        <title>The Global Catalogue of Microorganisms (GCM) 10K type strain sequencing project: providing services to taxonomists for standard genome sequencing and annotation.</title>
        <authorList>
            <consortium name="The Broad Institute Genomics Platform"/>
            <consortium name="The Broad Institute Genome Sequencing Center for Infectious Disease"/>
            <person name="Wu L."/>
            <person name="Ma J."/>
        </authorList>
    </citation>
    <scope>NUCLEOTIDE SEQUENCE [LARGE SCALE GENOMIC DNA]</scope>
    <source>
        <strain evidence="1 2">JCM 12393</strain>
    </source>
</reference>
<evidence type="ECO:0000313" key="2">
    <source>
        <dbReference type="Proteomes" id="UP001499863"/>
    </source>
</evidence>